<feature type="region of interest" description="Disordered" evidence="1">
    <location>
        <begin position="86"/>
        <end position="109"/>
    </location>
</feature>
<feature type="chain" id="PRO_5007542322" description="ZP domain-containing protein" evidence="3">
    <location>
        <begin position="25"/>
        <end position="450"/>
    </location>
</feature>
<evidence type="ECO:0000256" key="3">
    <source>
        <dbReference type="SAM" id="SignalP"/>
    </source>
</evidence>
<feature type="compositionally biased region" description="Polar residues" evidence="1">
    <location>
        <begin position="393"/>
        <end position="406"/>
    </location>
</feature>
<evidence type="ECO:0000256" key="2">
    <source>
        <dbReference type="SAM" id="Phobius"/>
    </source>
</evidence>
<feature type="transmembrane region" description="Helical" evidence="2">
    <location>
        <begin position="355"/>
        <end position="377"/>
    </location>
</feature>
<feature type="compositionally biased region" description="Polar residues" evidence="1">
    <location>
        <begin position="87"/>
        <end position="105"/>
    </location>
</feature>
<evidence type="ECO:0000313" key="4">
    <source>
        <dbReference type="EMBL" id="JAR89632.1"/>
    </source>
</evidence>
<keyword evidence="2" id="KW-0472">Membrane</keyword>
<sequence length="450" mass="49267">MRTMHGYLLSLVIALVYAFSTVRGQRFRSPWLHDVDHLEAAAGYRTARLRWRYPHSPEPPAFRVQVCELLPWLPKSGPRCRNRRLSLRTSDSLTPDASHEGSSPNLDMLRRPSKGNYEALIGDLRLLTNYSIAVEPDFGSDSAANAIIYAANPSLEDDRRFQMVTSEYTLMTTKGFSARAERCLANSSRVVVRTGPFFGGKISVEDTKDDACVVLGDPESPRDAYVLDIDHKLCGSRLVNGSKMETNIIVHENRDIITHNTRRYLVVCSFLPNTYTITASVNLPLLRGKKKNYPGTHTKAPGGLLLADPSPDPNEVFTYQRHKDSNVRDSRIAAEQLSSTTLEKGDAGNHLTGNVALVLLLATTGLVGCGAALAWYATTGGLRRQQESEHGTGSDTGIITISSVPSDNGDASVDIKSEDHAEEDESSVVNFITIEGRPVAVLPDSTVSEA</sequence>
<keyword evidence="3" id="KW-0732">Signal</keyword>
<organism evidence="4">
    <name type="scientific">Ixodes ricinus</name>
    <name type="common">Common tick</name>
    <name type="synonym">Acarus ricinus</name>
    <dbReference type="NCBI Taxonomy" id="34613"/>
    <lineage>
        <taxon>Eukaryota</taxon>
        <taxon>Metazoa</taxon>
        <taxon>Ecdysozoa</taxon>
        <taxon>Arthropoda</taxon>
        <taxon>Chelicerata</taxon>
        <taxon>Arachnida</taxon>
        <taxon>Acari</taxon>
        <taxon>Parasitiformes</taxon>
        <taxon>Ixodida</taxon>
        <taxon>Ixodoidea</taxon>
        <taxon>Ixodidae</taxon>
        <taxon>Ixodinae</taxon>
        <taxon>Ixodes</taxon>
    </lineage>
</organism>
<reference evidence="4" key="1">
    <citation type="journal article" date="2018" name="PLoS Negl. Trop. Dis.">
        <title>Sialome diversity of ticks revealed by RNAseq of single tick salivary glands.</title>
        <authorList>
            <person name="Perner J."/>
            <person name="Kropackova S."/>
            <person name="Kopacek P."/>
            <person name="Ribeiro J.M."/>
        </authorList>
    </citation>
    <scope>NUCLEOTIDE SEQUENCE</scope>
    <source>
        <strain evidence="4">Siblings of single egg batch collected in Ceske Budejovice</strain>
        <tissue evidence="4">Salivary glands</tissue>
    </source>
</reference>
<accession>A0A147BGP9</accession>
<evidence type="ECO:0000256" key="1">
    <source>
        <dbReference type="SAM" id="MobiDB-lite"/>
    </source>
</evidence>
<dbReference type="AlphaFoldDB" id="A0A147BGP9"/>
<protein>
    <recommendedName>
        <fullName evidence="5">ZP domain-containing protein</fullName>
    </recommendedName>
</protein>
<proteinExistence type="predicted"/>
<feature type="signal peptide" evidence="3">
    <location>
        <begin position="1"/>
        <end position="24"/>
    </location>
</feature>
<name>A0A147BGP9_IXORI</name>
<dbReference type="EMBL" id="GEGO01005772">
    <property type="protein sequence ID" value="JAR89632.1"/>
    <property type="molecule type" value="Transcribed_RNA"/>
</dbReference>
<keyword evidence="2" id="KW-0812">Transmembrane</keyword>
<evidence type="ECO:0008006" key="5">
    <source>
        <dbReference type="Google" id="ProtNLM"/>
    </source>
</evidence>
<feature type="region of interest" description="Disordered" evidence="1">
    <location>
        <begin position="384"/>
        <end position="426"/>
    </location>
</feature>
<keyword evidence="2" id="KW-1133">Transmembrane helix</keyword>